<dbReference type="OrthoDB" id="346907at2759"/>
<dbReference type="AlphaFoldDB" id="A0A8K1CUY7"/>
<dbReference type="Pfam" id="PF07714">
    <property type="entry name" value="PK_Tyr_Ser-Thr"/>
    <property type="match status" value="1"/>
</dbReference>
<dbReference type="GO" id="GO:0005524">
    <property type="term" value="F:ATP binding"/>
    <property type="evidence" value="ECO:0007669"/>
    <property type="project" value="InterPro"/>
</dbReference>
<accession>A0A8K1CUY7</accession>
<comment type="caution">
    <text evidence="2">The sequence shown here is derived from an EMBL/GenBank/DDBJ whole genome shotgun (WGS) entry which is preliminary data.</text>
</comment>
<dbReference type="PANTHER" id="PTHR44329:SF214">
    <property type="entry name" value="PROTEIN KINASE DOMAIN-CONTAINING PROTEIN"/>
    <property type="match status" value="1"/>
</dbReference>
<dbReference type="GO" id="GO:0007166">
    <property type="term" value="P:cell surface receptor signaling pathway"/>
    <property type="evidence" value="ECO:0007669"/>
    <property type="project" value="InterPro"/>
</dbReference>
<organism evidence="2 3">
    <name type="scientific">Pythium oligandrum</name>
    <name type="common">Mycoparasitic fungus</name>
    <dbReference type="NCBI Taxonomy" id="41045"/>
    <lineage>
        <taxon>Eukaryota</taxon>
        <taxon>Sar</taxon>
        <taxon>Stramenopiles</taxon>
        <taxon>Oomycota</taxon>
        <taxon>Peronosporomycetes</taxon>
        <taxon>Pythiales</taxon>
        <taxon>Pythiaceae</taxon>
        <taxon>Pythium</taxon>
    </lineage>
</organism>
<evidence type="ECO:0000259" key="1">
    <source>
        <dbReference type="PROSITE" id="PS50011"/>
    </source>
</evidence>
<dbReference type="GO" id="GO:0004674">
    <property type="term" value="F:protein serine/threonine kinase activity"/>
    <property type="evidence" value="ECO:0007669"/>
    <property type="project" value="TreeGrafter"/>
</dbReference>
<gene>
    <name evidence="2" type="ORF">Poli38472_001880</name>
</gene>
<proteinExistence type="predicted"/>
<dbReference type="Gene3D" id="1.20.930.20">
    <property type="entry name" value="Adaptor protein Cbl, N-terminal domain"/>
    <property type="match status" value="1"/>
</dbReference>
<keyword evidence="3" id="KW-1185">Reference proteome</keyword>
<dbReference type="Proteomes" id="UP000794436">
    <property type="component" value="Unassembled WGS sequence"/>
</dbReference>
<dbReference type="Gene3D" id="1.10.510.10">
    <property type="entry name" value="Transferase(Phosphotransferase) domain 1"/>
    <property type="match status" value="1"/>
</dbReference>
<evidence type="ECO:0000313" key="3">
    <source>
        <dbReference type="Proteomes" id="UP000794436"/>
    </source>
</evidence>
<evidence type="ECO:0000313" key="2">
    <source>
        <dbReference type="EMBL" id="TMW69724.1"/>
    </source>
</evidence>
<name>A0A8K1CUY7_PYTOL</name>
<protein>
    <recommendedName>
        <fullName evidence="1">Protein kinase domain-containing protein</fullName>
    </recommendedName>
</protein>
<dbReference type="PROSITE" id="PS50011">
    <property type="entry name" value="PROTEIN_KINASE_DOM"/>
    <property type="match status" value="1"/>
</dbReference>
<sequence length="494" mass="56222">MLSPSVLVAAGEVIHPALGLAIETINEIYDKQSALKEARELCASLTQRIISFVNELLRCGQEAFEQEELLVKLELLLKEFLKSVVAFTGFNLIQRVLQIKSFEEDVKKYNEQLDRIIIRVTIRNTDKLAELTVWRKQFEEKVEETLNVLKGKGQRDIWMAFKTMGAPTPAIENLLLEAMRDIPDESDPERTPEPLDAVLRNIIEVGEKHFLGGKRLEKPPNWFVTDNEVETIGNAIDAEGTTTIFRGEWQGVQVAVKKFNVANEENPVFNKHFRIWNSLHHPHLAQLYGAGSSHGAPFFIYEYASRQSLNRCWKTLSDNDILRLLHQAALGLMYLHSKHIVHGNVNSSKLLVTDNGMIKIFGFNTSYIREDNKSNSLKVSSREDFAAPECIGITRDGVFRGDRHSPRFESDVYSFGLTIIEAMTRQNPFYGKFSEEIRDLKQKNAFIQPSEMNDEVWALVKQMCVCDWDERVSFAYVADELRRLATSVPAAAAS</sequence>
<dbReference type="InterPro" id="IPR051681">
    <property type="entry name" value="Ser/Thr_Kinases-Pseudokinases"/>
</dbReference>
<dbReference type="InterPro" id="IPR001245">
    <property type="entry name" value="Ser-Thr/Tyr_kinase_cat_dom"/>
</dbReference>
<dbReference type="InterPro" id="IPR011009">
    <property type="entry name" value="Kinase-like_dom_sf"/>
</dbReference>
<dbReference type="SUPFAM" id="SSF56112">
    <property type="entry name" value="Protein kinase-like (PK-like)"/>
    <property type="match status" value="1"/>
</dbReference>
<reference evidence="2" key="1">
    <citation type="submission" date="2019-03" db="EMBL/GenBank/DDBJ databases">
        <title>Long read genome sequence of the mycoparasitic Pythium oligandrum ATCC 38472 isolated from sugarbeet rhizosphere.</title>
        <authorList>
            <person name="Gaulin E."/>
        </authorList>
    </citation>
    <scope>NUCLEOTIDE SEQUENCE</scope>
    <source>
        <strain evidence="2">ATCC 38472_TT</strain>
    </source>
</reference>
<dbReference type="InterPro" id="IPR036537">
    <property type="entry name" value="Adaptor_Cbl_N_dom_sf"/>
</dbReference>
<dbReference type="EMBL" id="SPLM01000001">
    <property type="protein sequence ID" value="TMW69724.1"/>
    <property type="molecule type" value="Genomic_DNA"/>
</dbReference>
<dbReference type="SMART" id="SM00220">
    <property type="entry name" value="S_TKc"/>
    <property type="match status" value="1"/>
</dbReference>
<dbReference type="PANTHER" id="PTHR44329">
    <property type="entry name" value="SERINE/THREONINE-PROTEIN KINASE TNNI3K-RELATED"/>
    <property type="match status" value="1"/>
</dbReference>
<dbReference type="InterPro" id="IPR000719">
    <property type="entry name" value="Prot_kinase_dom"/>
</dbReference>
<feature type="domain" description="Protein kinase" evidence="1">
    <location>
        <begin position="230"/>
        <end position="484"/>
    </location>
</feature>